<dbReference type="SUPFAM" id="SSF56349">
    <property type="entry name" value="DNA breaking-rejoining enzymes"/>
    <property type="match status" value="1"/>
</dbReference>
<evidence type="ECO:0000313" key="2">
    <source>
        <dbReference type="EMBL" id="RDH45935.1"/>
    </source>
</evidence>
<reference evidence="2 3" key="1">
    <citation type="submission" date="2017-04" db="EMBL/GenBank/DDBJ databases">
        <title>Draft genome sequence of Zooshikella ganghwensis VG4 isolated from Red Sea sediments.</title>
        <authorList>
            <person name="Rehman Z."/>
            <person name="Alam I."/>
            <person name="Kamau A."/>
            <person name="Bajic V."/>
            <person name="Leiknes T."/>
        </authorList>
    </citation>
    <scope>NUCLEOTIDE SEQUENCE [LARGE SCALE GENOMIC DNA]</scope>
    <source>
        <strain evidence="2 3">VG4</strain>
    </source>
</reference>
<sequence length="114" mass="13094">MLLSAKQPENLSVVLTRKKVSLVLAKFHGNHWLMASLLYGLGLRLMECIRLRIKDIDFIIRQLLFKKVKVLKTAVCQDSCFPSKNTDYSIKKLLMLSLVLTDQTSPTKNPSFWL</sequence>
<dbReference type="InterPro" id="IPR013762">
    <property type="entry name" value="Integrase-like_cat_sf"/>
</dbReference>
<evidence type="ECO:0000313" key="3">
    <source>
        <dbReference type="Proteomes" id="UP000257039"/>
    </source>
</evidence>
<dbReference type="AlphaFoldDB" id="A0A4P9VQU7"/>
<accession>A0A4P9VQU7</accession>
<dbReference type="Gene3D" id="1.10.443.10">
    <property type="entry name" value="Intergrase catalytic core"/>
    <property type="match status" value="1"/>
</dbReference>
<name>A0A4P9VQU7_9GAMM</name>
<keyword evidence="1" id="KW-0233">DNA recombination</keyword>
<gene>
    <name evidence="2" type="ORF">B9G39_22135</name>
</gene>
<proteinExistence type="predicted"/>
<dbReference type="GO" id="GO:0015074">
    <property type="term" value="P:DNA integration"/>
    <property type="evidence" value="ECO:0007669"/>
    <property type="project" value="InterPro"/>
</dbReference>
<dbReference type="EMBL" id="NDXW01000001">
    <property type="protein sequence ID" value="RDH45935.1"/>
    <property type="molecule type" value="Genomic_DNA"/>
</dbReference>
<evidence type="ECO:0000256" key="1">
    <source>
        <dbReference type="ARBA" id="ARBA00023172"/>
    </source>
</evidence>
<keyword evidence="3" id="KW-1185">Reference proteome</keyword>
<comment type="caution">
    <text evidence="2">The sequence shown here is derived from an EMBL/GenBank/DDBJ whole genome shotgun (WGS) entry which is preliminary data.</text>
</comment>
<organism evidence="2 3">
    <name type="scientific">Zooshikella ganghwensis</name>
    <dbReference type="NCBI Taxonomy" id="202772"/>
    <lineage>
        <taxon>Bacteria</taxon>
        <taxon>Pseudomonadati</taxon>
        <taxon>Pseudomonadota</taxon>
        <taxon>Gammaproteobacteria</taxon>
        <taxon>Oceanospirillales</taxon>
        <taxon>Zooshikellaceae</taxon>
        <taxon>Zooshikella</taxon>
    </lineage>
</organism>
<dbReference type="GO" id="GO:0003677">
    <property type="term" value="F:DNA binding"/>
    <property type="evidence" value="ECO:0007669"/>
    <property type="project" value="InterPro"/>
</dbReference>
<dbReference type="GO" id="GO:0006310">
    <property type="term" value="P:DNA recombination"/>
    <property type="evidence" value="ECO:0007669"/>
    <property type="project" value="UniProtKB-KW"/>
</dbReference>
<protein>
    <recommendedName>
        <fullName evidence="4">Tyr recombinase domain-containing protein</fullName>
    </recommendedName>
</protein>
<dbReference type="InterPro" id="IPR011010">
    <property type="entry name" value="DNA_brk_join_enz"/>
</dbReference>
<dbReference type="Proteomes" id="UP000257039">
    <property type="component" value="Unassembled WGS sequence"/>
</dbReference>
<evidence type="ECO:0008006" key="4">
    <source>
        <dbReference type="Google" id="ProtNLM"/>
    </source>
</evidence>